<evidence type="ECO:0000313" key="3">
    <source>
        <dbReference type="Proteomes" id="UP000040453"/>
    </source>
</evidence>
<name>A0A0A1MSU4_9BACI</name>
<dbReference type="SUPFAM" id="SSF51695">
    <property type="entry name" value="PLC-like phosphodiesterases"/>
    <property type="match status" value="1"/>
</dbReference>
<gene>
    <name evidence="2" type="primary">ugpQ_2</name>
    <name evidence="2" type="ORF">BN997_01906</name>
</gene>
<dbReference type="PANTHER" id="PTHR46211">
    <property type="entry name" value="GLYCEROPHOSPHORYL DIESTER PHOSPHODIESTERASE"/>
    <property type="match status" value="1"/>
</dbReference>
<dbReference type="RefSeq" id="WP_052484963.1">
    <property type="nucleotide sequence ID" value="NZ_CDGG01000001.1"/>
</dbReference>
<reference evidence="2 3" key="1">
    <citation type="submission" date="2014-11" db="EMBL/GenBank/DDBJ databases">
        <authorList>
            <person name="Urmite Genomes Urmite Genomes"/>
        </authorList>
    </citation>
    <scope>NUCLEOTIDE SEQUENCE [LARGE SCALE GENOMIC DNA]</scope>
    <source>
        <strain evidence="2 3">Oc5</strain>
    </source>
</reference>
<dbReference type="OrthoDB" id="384721at2"/>
<sequence>MPWRSILLTLVIAVFIISGFFEAKPQVLKDSETYGAETLYASAAGRPEAVLTDLEVIAHRGANNFFNEHTLTAYEIASEADADSIEIDLRMTKDHELIALHDTTLDRTTTGAGVPEEFTLNEIKQFDTVAVFGQKTYKEPVPTLEEIVTAFKQEEHYYIETRLVDGETKMEEPLINLLQENDLLDPKYVSFQSFSKESLKKLQEFAPEIRSTLLYGTDKFDLEDGLEADADVIGIESRNVTKCVVDTLHQQGKEVHVFFTDERTQLVEQQRVMMYGVDGIFTDDIDFTKQVLKE</sequence>
<accession>A0A0A1MSU4</accession>
<dbReference type="InterPro" id="IPR017946">
    <property type="entry name" value="PLC-like_Pdiesterase_TIM-brl"/>
</dbReference>
<dbReference type="EMBL" id="CDGG01000001">
    <property type="protein sequence ID" value="CEI82051.1"/>
    <property type="molecule type" value="Genomic_DNA"/>
</dbReference>
<dbReference type="Proteomes" id="UP000040453">
    <property type="component" value="Unassembled WGS sequence"/>
</dbReference>
<proteinExistence type="predicted"/>
<dbReference type="Pfam" id="PF03009">
    <property type="entry name" value="GDPD"/>
    <property type="match status" value="1"/>
</dbReference>
<evidence type="ECO:0000259" key="1">
    <source>
        <dbReference type="PROSITE" id="PS51704"/>
    </source>
</evidence>
<dbReference type="GO" id="GO:0008081">
    <property type="term" value="F:phosphoric diester hydrolase activity"/>
    <property type="evidence" value="ECO:0007669"/>
    <property type="project" value="InterPro"/>
</dbReference>
<organism evidence="2 3">
    <name type="scientific">Oceanobacillus oncorhynchi</name>
    <dbReference type="NCBI Taxonomy" id="545501"/>
    <lineage>
        <taxon>Bacteria</taxon>
        <taxon>Bacillati</taxon>
        <taxon>Bacillota</taxon>
        <taxon>Bacilli</taxon>
        <taxon>Bacillales</taxon>
        <taxon>Bacillaceae</taxon>
        <taxon>Oceanobacillus</taxon>
    </lineage>
</organism>
<dbReference type="GO" id="GO:0006629">
    <property type="term" value="P:lipid metabolic process"/>
    <property type="evidence" value="ECO:0007669"/>
    <property type="project" value="InterPro"/>
</dbReference>
<keyword evidence="3" id="KW-1185">Reference proteome</keyword>
<feature type="domain" description="GP-PDE" evidence="1">
    <location>
        <begin position="54"/>
        <end position="292"/>
    </location>
</feature>
<protein>
    <submittedName>
        <fullName evidence="2">Glycerophosphoryl diester phosphodiesterase</fullName>
    </submittedName>
</protein>
<dbReference type="PANTHER" id="PTHR46211:SF14">
    <property type="entry name" value="GLYCEROPHOSPHODIESTER PHOSPHODIESTERASE"/>
    <property type="match status" value="1"/>
</dbReference>
<dbReference type="PROSITE" id="PS51704">
    <property type="entry name" value="GP_PDE"/>
    <property type="match status" value="1"/>
</dbReference>
<evidence type="ECO:0000313" key="2">
    <source>
        <dbReference type="EMBL" id="CEI82051.1"/>
    </source>
</evidence>
<dbReference type="STRING" id="545501.BN997_01906"/>
<dbReference type="InterPro" id="IPR030395">
    <property type="entry name" value="GP_PDE_dom"/>
</dbReference>
<dbReference type="AlphaFoldDB" id="A0A0A1MSU4"/>
<dbReference type="Gene3D" id="3.20.20.190">
    <property type="entry name" value="Phosphatidylinositol (PI) phosphodiesterase"/>
    <property type="match status" value="1"/>
</dbReference>